<dbReference type="SUPFAM" id="SSF51261">
    <property type="entry name" value="Duplicated hybrid motif"/>
    <property type="match status" value="1"/>
</dbReference>
<dbReference type="Gene3D" id="2.70.70.10">
    <property type="entry name" value="Glucose Permease (Domain IIA)"/>
    <property type="match status" value="1"/>
</dbReference>
<dbReference type="PANTHER" id="PTHR21666">
    <property type="entry name" value="PEPTIDASE-RELATED"/>
    <property type="match status" value="1"/>
</dbReference>
<accession>A0ABT4USX2</accession>
<proteinExistence type="predicted"/>
<feature type="signal peptide" evidence="1">
    <location>
        <begin position="1"/>
        <end position="24"/>
    </location>
</feature>
<organism evidence="3 4">
    <name type="scientific">Saccharopolyspora oryzae</name>
    <dbReference type="NCBI Taxonomy" id="2997343"/>
    <lineage>
        <taxon>Bacteria</taxon>
        <taxon>Bacillati</taxon>
        <taxon>Actinomycetota</taxon>
        <taxon>Actinomycetes</taxon>
        <taxon>Pseudonocardiales</taxon>
        <taxon>Pseudonocardiaceae</taxon>
        <taxon>Saccharopolyspora</taxon>
    </lineage>
</organism>
<feature type="chain" id="PRO_5047333846" evidence="1">
    <location>
        <begin position="25"/>
        <end position="189"/>
    </location>
</feature>
<dbReference type="Pfam" id="PF01551">
    <property type="entry name" value="Peptidase_M23"/>
    <property type="match status" value="1"/>
</dbReference>
<evidence type="ECO:0000256" key="1">
    <source>
        <dbReference type="SAM" id="SignalP"/>
    </source>
</evidence>
<dbReference type="RefSeq" id="WP_270947375.1">
    <property type="nucleotide sequence ID" value="NZ_JAQGLA010000005.1"/>
</dbReference>
<evidence type="ECO:0000259" key="2">
    <source>
        <dbReference type="Pfam" id="PF01551"/>
    </source>
</evidence>
<gene>
    <name evidence="3" type="ORF">OU415_05095</name>
</gene>
<evidence type="ECO:0000313" key="3">
    <source>
        <dbReference type="EMBL" id="MDA3624805.1"/>
    </source>
</evidence>
<reference evidence="3 4" key="1">
    <citation type="submission" date="2022-11" db="EMBL/GenBank/DDBJ databases">
        <title>Draft genome sequence of Saccharopolyspora sp. WRP15-2 isolated from rhizosphere soils of wild rice in Thailand.</title>
        <authorList>
            <person name="Duangmal K."/>
            <person name="Kammanee S."/>
            <person name="Muangham S."/>
        </authorList>
    </citation>
    <scope>NUCLEOTIDE SEQUENCE [LARGE SCALE GENOMIC DNA]</scope>
    <source>
        <strain evidence="3 4">WRP15-2</strain>
    </source>
</reference>
<dbReference type="CDD" id="cd12797">
    <property type="entry name" value="M23_peptidase"/>
    <property type="match status" value="1"/>
</dbReference>
<dbReference type="InterPro" id="IPR050570">
    <property type="entry name" value="Cell_wall_metabolism_enzyme"/>
</dbReference>
<feature type="domain" description="M23ase beta-sheet core" evidence="2">
    <location>
        <begin position="82"/>
        <end position="176"/>
    </location>
</feature>
<comment type="caution">
    <text evidence="3">The sequence shown here is derived from an EMBL/GenBank/DDBJ whole genome shotgun (WGS) entry which is preliminary data.</text>
</comment>
<dbReference type="EMBL" id="JAQGLA010000005">
    <property type="protein sequence ID" value="MDA3624805.1"/>
    <property type="molecule type" value="Genomic_DNA"/>
</dbReference>
<keyword evidence="1" id="KW-0732">Signal</keyword>
<name>A0ABT4USX2_9PSEU</name>
<dbReference type="PANTHER" id="PTHR21666:SF270">
    <property type="entry name" value="MUREIN HYDROLASE ACTIVATOR ENVC"/>
    <property type="match status" value="1"/>
</dbReference>
<dbReference type="InterPro" id="IPR011055">
    <property type="entry name" value="Dup_hybrid_motif"/>
</dbReference>
<protein>
    <submittedName>
        <fullName evidence="3">M23 family metallopeptidase</fullName>
    </submittedName>
</protein>
<keyword evidence="4" id="KW-1185">Reference proteome</keyword>
<dbReference type="Proteomes" id="UP001210380">
    <property type="component" value="Unassembled WGS sequence"/>
</dbReference>
<evidence type="ECO:0000313" key="4">
    <source>
        <dbReference type="Proteomes" id="UP001210380"/>
    </source>
</evidence>
<sequence>MAIREKTALGGLAALFATSILCTATDLSAAMTAPRPDPRPAAGFAADIAAPRLAPTPVHDEEWVPPTEGEISSEFGDRWGTTHNGVDIANGEGTPIRAASEGVVIDSGPASGYGMWIRIEHDGDVISTYGHIDADFAEVGESVRAGEVIATMGNRGQSTGPHLHFQLDVAGRPVDPVQFYADRSAELLG</sequence>
<dbReference type="InterPro" id="IPR016047">
    <property type="entry name" value="M23ase_b-sheet_dom"/>
</dbReference>